<keyword evidence="7" id="KW-1185">Reference proteome</keyword>
<sequence length="132" mass="14592">MTPAFWCLIIIIAINYLLAGLASWLTKKTVGFYDINQPREQERSLTGVCARLKAAQANGWESLLVFAICVFIAHLAGVPAEQASLPAYLFVLTRVLYVCCYAFKLSPWRTIVFTLGLVACGWLIKMAVMVSG</sequence>
<evidence type="ECO:0000256" key="5">
    <source>
        <dbReference type="SAM" id="Phobius"/>
    </source>
</evidence>
<proteinExistence type="predicted"/>
<feature type="transmembrane region" description="Helical" evidence="5">
    <location>
        <begin position="6"/>
        <end position="25"/>
    </location>
</feature>
<organism evidence="6 7">
    <name type="scientific">Photobacterium jeanii</name>
    <dbReference type="NCBI Taxonomy" id="858640"/>
    <lineage>
        <taxon>Bacteria</taxon>
        <taxon>Pseudomonadati</taxon>
        <taxon>Pseudomonadota</taxon>
        <taxon>Gammaproteobacteria</taxon>
        <taxon>Vibrionales</taxon>
        <taxon>Vibrionaceae</taxon>
        <taxon>Photobacterium</taxon>
    </lineage>
</organism>
<dbReference type="OrthoDB" id="513661at2"/>
<evidence type="ECO:0000256" key="2">
    <source>
        <dbReference type="ARBA" id="ARBA00022692"/>
    </source>
</evidence>
<dbReference type="Pfam" id="PF01124">
    <property type="entry name" value="MAPEG"/>
    <property type="match status" value="1"/>
</dbReference>
<dbReference type="AlphaFoldDB" id="A0A178KAB5"/>
<gene>
    <name evidence="6" type="ORF">A3K86_12820</name>
</gene>
<dbReference type="InterPro" id="IPR023352">
    <property type="entry name" value="MAPEG-like_dom_sf"/>
</dbReference>
<dbReference type="EMBL" id="LVHF01000027">
    <property type="protein sequence ID" value="OAN13905.1"/>
    <property type="molecule type" value="Genomic_DNA"/>
</dbReference>
<accession>A0A178KAB5</accession>
<comment type="caution">
    <text evidence="6">The sequence shown here is derived from an EMBL/GenBank/DDBJ whole genome shotgun (WGS) entry which is preliminary data.</text>
</comment>
<dbReference type="PANTHER" id="PTHR35371:SF1">
    <property type="entry name" value="BLR7753 PROTEIN"/>
    <property type="match status" value="1"/>
</dbReference>
<keyword evidence="4 5" id="KW-0472">Membrane</keyword>
<comment type="subcellular location">
    <subcellularLocation>
        <location evidence="1">Membrane</location>
    </subcellularLocation>
</comment>
<evidence type="ECO:0000256" key="3">
    <source>
        <dbReference type="ARBA" id="ARBA00022989"/>
    </source>
</evidence>
<evidence type="ECO:0000313" key="7">
    <source>
        <dbReference type="Proteomes" id="UP000078503"/>
    </source>
</evidence>
<evidence type="ECO:0008006" key="8">
    <source>
        <dbReference type="Google" id="ProtNLM"/>
    </source>
</evidence>
<feature type="transmembrane region" description="Helical" evidence="5">
    <location>
        <begin position="110"/>
        <end position="130"/>
    </location>
</feature>
<dbReference type="InterPro" id="IPR001129">
    <property type="entry name" value="Membr-assoc_MAPEG"/>
</dbReference>
<evidence type="ECO:0000256" key="4">
    <source>
        <dbReference type="ARBA" id="ARBA00023136"/>
    </source>
</evidence>
<dbReference type="SUPFAM" id="SSF161084">
    <property type="entry name" value="MAPEG domain-like"/>
    <property type="match status" value="1"/>
</dbReference>
<dbReference type="RefSeq" id="WP_068331538.1">
    <property type="nucleotide sequence ID" value="NZ_LVHF01000027.1"/>
</dbReference>
<dbReference type="STRING" id="858640.A3K86_12820"/>
<dbReference type="Gene3D" id="1.20.120.550">
    <property type="entry name" value="Membrane associated eicosanoid/glutathione metabolism-like domain"/>
    <property type="match status" value="1"/>
</dbReference>
<evidence type="ECO:0000313" key="6">
    <source>
        <dbReference type="EMBL" id="OAN13905.1"/>
    </source>
</evidence>
<keyword evidence="3 5" id="KW-1133">Transmembrane helix</keyword>
<feature type="transmembrane region" description="Helical" evidence="5">
    <location>
        <begin position="60"/>
        <end position="79"/>
    </location>
</feature>
<reference evidence="6 7" key="1">
    <citation type="submission" date="2016-03" db="EMBL/GenBank/DDBJ databases">
        <title>Photobacterium proteolyticum sp. nov. a protease producing bacterium isolated from ocean sediments of Laizhou Bay.</title>
        <authorList>
            <person name="Li Y."/>
        </authorList>
    </citation>
    <scope>NUCLEOTIDE SEQUENCE [LARGE SCALE GENOMIC DNA]</scope>
    <source>
        <strain evidence="6 7">R-40508</strain>
    </source>
</reference>
<dbReference type="Proteomes" id="UP000078503">
    <property type="component" value="Unassembled WGS sequence"/>
</dbReference>
<protein>
    <recommendedName>
        <fullName evidence="8">MAPEG family protein</fullName>
    </recommendedName>
</protein>
<evidence type="ECO:0000256" key="1">
    <source>
        <dbReference type="ARBA" id="ARBA00004370"/>
    </source>
</evidence>
<feature type="transmembrane region" description="Helical" evidence="5">
    <location>
        <begin position="85"/>
        <end position="103"/>
    </location>
</feature>
<dbReference type="GO" id="GO:0016020">
    <property type="term" value="C:membrane"/>
    <property type="evidence" value="ECO:0007669"/>
    <property type="project" value="UniProtKB-SubCell"/>
</dbReference>
<dbReference type="PANTHER" id="PTHR35371">
    <property type="entry name" value="INNER MEMBRANE PROTEIN"/>
    <property type="match status" value="1"/>
</dbReference>
<keyword evidence="2 5" id="KW-0812">Transmembrane</keyword>
<name>A0A178KAB5_9GAMM</name>